<feature type="transmembrane region" description="Helical" evidence="9">
    <location>
        <begin position="20"/>
        <end position="37"/>
    </location>
</feature>
<organism evidence="10 11">
    <name type="scientific">Chitinophaga filiformis</name>
    <name type="common">Myxococcus filiformis</name>
    <name type="synonym">Flexibacter filiformis</name>
    <dbReference type="NCBI Taxonomy" id="104663"/>
    <lineage>
        <taxon>Bacteria</taxon>
        <taxon>Pseudomonadati</taxon>
        <taxon>Bacteroidota</taxon>
        <taxon>Chitinophagia</taxon>
        <taxon>Chitinophagales</taxon>
        <taxon>Chitinophagaceae</taxon>
        <taxon>Chitinophaga</taxon>
    </lineage>
</organism>
<evidence type="ECO:0000256" key="5">
    <source>
        <dbReference type="ARBA" id="ARBA00022989"/>
    </source>
</evidence>
<reference evidence="10 11" key="1">
    <citation type="submission" date="2016-10" db="EMBL/GenBank/DDBJ databases">
        <authorList>
            <person name="de Groot N.N."/>
        </authorList>
    </citation>
    <scope>NUCLEOTIDE SEQUENCE [LARGE SCALE GENOMIC DNA]</scope>
    <source>
        <strain evidence="10 11">DSM 527</strain>
    </source>
</reference>
<keyword evidence="4 9" id="KW-0812">Transmembrane</keyword>
<evidence type="ECO:0000256" key="8">
    <source>
        <dbReference type="ARBA" id="ARBA00034708"/>
    </source>
</evidence>
<dbReference type="Proteomes" id="UP000199045">
    <property type="component" value="Unassembled WGS sequence"/>
</dbReference>
<dbReference type="RefSeq" id="WP_089828452.1">
    <property type="nucleotide sequence ID" value="NZ_FNBN01000001.1"/>
</dbReference>
<protein>
    <submittedName>
        <fullName evidence="10">Putative membrane protein</fullName>
    </submittedName>
</protein>
<feature type="transmembrane region" description="Helical" evidence="9">
    <location>
        <begin position="265"/>
        <end position="283"/>
    </location>
</feature>
<keyword evidence="7 9" id="KW-0472">Membrane</keyword>
<evidence type="ECO:0000256" key="3">
    <source>
        <dbReference type="ARBA" id="ARBA00022475"/>
    </source>
</evidence>
<comment type="subcellular location">
    <subcellularLocation>
        <location evidence="1">Cell membrane</location>
        <topology evidence="1">Multi-pass membrane protein</topology>
    </subcellularLocation>
</comment>
<dbReference type="GO" id="GO:0005886">
    <property type="term" value="C:plasma membrane"/>
    <property type="evidence" value="ECO:0007669"/>
    <property type="project" value="UniProtKB-SubCell"/>
</dbReference>
<feature type="transmembrane region" description="Helical" evidence="9">
    <location>
        <begin position="227"/>
        <end position="245"/>
    </location>
</feature>
<dbReference type="PANTHER" id="PTHR33281">
    <property type="entry name" value="UPF0187 PROTEIN YNEE"/>
    <property type="match status" value="1"/>
</dbReference>
<evidence type="ECO:0000313" key="10">
    <source>
        <dbReference type="EMBL" id="SDE94899.1"/>
    </source>
</evidence>
<proteinExistence type="inferred from homology"/>
<evidence type="ECO:0000256" key="4">
    <source>
        <dbReference type="ARBA" id="ARBA00022692"/>
    </source>
</evidence>
<dbReference type="OrthoDB" id="445589at2"/>
<dbReference type="AlphaFoldDB" id="A0A1G7H445"/>
<dbReference type="STRING" id="104663.SAMN04488121_101288"/>
<evidence type="ECO:0000256" key="1">
    <source>
        <dbReference type="ARBA" id="ARBA00004651"/>
    </source>
</evidence>
<keyword evidence="6" id="KW-0406">Ion transport</keyword>
<evidence type="ECO:0000256" key="2">
    <source>
        <dbReference type="ARBA" id="ARBA00022448"/>
    </source>
</evidence>
<dbReference type="InterPro" id="IPR044669">
    <property type="entry name" value="YneE/VCCN1/2-like"/>
</dbReference>
<comment type="similarity">
    <text evidence="8">Belongs to the anion channel-forming bestrophin (TC 1.A.46) family.</text>
</comment>
<feature type="transmembrane region" description="Helical" evidence="9">
    <location>
        <begin position="43"/>
        <end position="62"/>
    </location>
</feature>
<evidence type="ECO:0000313" key="11">
    <source>
        <dbReference type="Proteomes" id="UP000199045"/>
    </source>
</evidence>
<evidence type="ECO:0000256" key="6">
    <source>
        <dbReference type="ARBA" id="ARBA00023065"/>
    </source>
</evidence>
<name>A0A1G7H445_CHIFI</name>
<keyword evidence="5 9" id="KW-1133">Transmembrane helix</keyword>
<sequence>MHVGKSYKLSDFLIWTRRKLYILILLGTLPVVLYHVLGIKWLVVPWTVVSLLGTATAFIVGFKNTQTYNRTWHGHEIWGNIDSSSRAWGIMCRDYLQDATKIQLLLQRHFAWLAVLRYHLREERVWEVADNRPNAEYQKYYTIPERQTTLEEELSKYLSAEEQVYISGVRNKASQLLALQNKTVKDIYDEQTLIPLQFQEMQRSLNTLYSLQGQCEAIKETPYPRQYSIIHTLFVRIFCVLLPFGMLQEFDKLDNLVTGMMKGHMIWLVIPFSVLISWMYTSLEQVGESTENPFEGSPNDVPISQICRNIEIDLREMMGEKELPPPIKAQNDILV</sequence>
<keyword evidence="2" id="KW-0813">Transport</keyword>
<dbReference type="PANTHER" id="PTHR33281:SF19">
    <property type="entry name" value="VOLTAGE-DEPENDENT ANION CHANNEL-FORMING PROTEIN YNEE"/>
    <property type="match status" value="1"/>
</dbReference>
<dbReference type="EMBL" id="FNBN01000001">
    <property type="protein sequence ID" value="SDE94899.1"/>
    <property type="molecule type" value="Genomic_DNA"/>
</dbReference>
<keyword evidence="3" id="KW-1003">Cell membrane</keyword>
<dbReference type="GO" id="GO:0005254">
    <property type="term" value="F:chloride channel activity"/>
    <property type="evidence" value="ECO:0007669"/>
    <property type="project" value="InterPro"/>
</dbReference>
<dbReference type="Pfam" id="PF25539">
    <property type="entry name" value="Bestrophin_2"/>
    <property type="match status" value="1"/>
</dbReference>
<gene>
    <name evidence="10" type="ORF">SAMN04488121_101288</name>
</gene>
<evidence type="ECO:0000256" key="7">
    <source>
        <dbReference type="ARBA" id="ARBA00023136"/>
    </source>
</evidence>
<evidence type="ECO:0000256" key="9">
    <source>
        <dbReference type="SAM" id="Phobius"/>
    </source>
</evidence>
<accession>A0A1G7H445</accession>